<dbReference type="FunFam" id="1.20.1260.100:FF:000001">
    <property type="entry name" value="translocator protein 2"/>
    <property type="match status" value="1"/>
</dbReference>
<feature type="transmembrane region" description="Helical" evidence="6">
    <location>
        <begin position="107"/>
        <end position="125"/>
    </location>
</feature>
<dbReference type="CDD" id="cd15904">
    <property type="entry name" value="TSPO_MBR"/>
    <property type="match status" value="1"/>
</dbReference>
<feature type="transmembrane region" description="Helical" evidence="6">
    <location>
        <begin position="132"/>
        <end position="150"/>
    </location>
</feature>
<dbReference type="AlphaFoldDB" id="A0A258FVW0"/>
<dbReference type="PIRSF" id="PIRSF005859">
    <property type="entry name" value="PBR"/>
    <property type="match status" value="1"/>
</dbReference>
<proteinExistence type="inferred from homology"/>
<dbReference type="InterPro" id="IPR004307">
    <property type="entry name" value="TspO_MBR"/>
</dbReference>
<protein>
    <submittedName>
        <fullName evidence="7">Sensory protein TspO</fullName>
    </submittedName>
</protein>
<reference evidence="7 8" key="1">
    <citation type="submission" date="2017-03" db="EMBL/GenBank/DDBJ databases">
        <title>Lifting the veil on microbial sulfur biogeochemistry in mining wastewaters.</title>
        <authorList>
            <person name="Kantor R.S."/>
            <person name="Colenbrander Nelson T."/>
            <person name="Marshall S."/>
            <person name="Bennett D."/>
            <person name="Apte S."/>
            <person name="Camacho D."/>
            <person name="Thomas B.C."/>
            <person name="Warren L.A."/>
            <person name="Banfield J.F."/>
        </authorList>
    </citation>
    <scope>NUCLEOTIDE SEQUENCE [LARGE SCALE GENOMIC DNA]</scope>
    <source>
        <strain evidence="7">32-69-9</strain>
    </source>
</reference>
<accession>A0A258FVW0</accession>
<dbReference type="Pfam" id="PF03073">
    <property type="entry name" value="TspO_MBR"/>
    <property type="match status" value="1"/>
</dbReference>
<keyword evidence="4 6" id="KW-1133">Transmembrane helix</keyword>
<evidence type="ECO:0000313" key="7">
    <source>
        <dbReference type="EMBL" id="OYX35882.1"/>
    </source>
</evidence>
<dbReference type="PANTHER" id="PTHR10057:SF0">
    <property type="entry name" value="TRANSLOCATOR PROTEIN"/>
    <property type="match status" value="1"/>
</dbReference>
<keyword evidence="5 6" id="KW-0472">Membrane</keyword>
<dbReference type="GO" id="GO:0033013">
    <property type="term" value="P:tetrapyrrole metabolic process"/>
    <property type="evidence" value="ECO:0007669"/>
    <property type="project" value="UniProtKB-ARBA"/>
</dbReference>
<evidence type="ECO:0000256" key="6">
    <source>
        <dbReference type="SAM" id="Phobius"/>
    </source>
</evidence>
<gene>
    <name evidence="7" type="ORF">B7Z01_00780</name>
</gene>
<dbReference type="EMBL" id="NCEB01000002">
    <property type="protein sequence ID" value="OYX35882.1"/>
    <property type="molecule type" value="Genomic_DNA"/>
</dbReference>
<evidence type="ECO:0000313" key="8">
    <source>
        <dbReference type="Proteomes" id="UP000215595"/>
    </source>
</evidence>
<dbReference type="Proteomes" id="UP000215595">
    <property type="component" value="Unassembled WGS sequence"/>
</dbReference>
<dbReference type="GO" id="GO:0016020">
    <property type="term" value="C:membrane"/>
    <property type="evidence" value="ECO:0007669"/>
    <property type="project" value="UniProtKB-SubCell"/>
</dbReference>
<organism evidence="7 8">
    <name type="scientific">Brevundimonas subvibrioides</name>
    <dbReference type="NCBI Taxonomy" id="74313"/>
    <lineage>
        <taxon>Bacteria</taxon>
        <taxon>Pseudomonadati</taxon>
        <taxon>Pseudomonadota</taxon>
        <taxon>Alphaproteobacteria</taxon>
        <taxon>Caulobacterales</taxon>
        <taxon>Caulobacteraceae</taxon>
        <taxon>Brevundimonas</taxon>
    </lineage>
</organism>
<comment type="subcellular location">
    <subcellularLocation>
        <location evidence="1">Membrane</location>
        <topology evidence="1">Multi-pass membrane protein</topology>
    </subcellularLocation>
</comment>
<evidence type="ECO:0000256" key="4">
    <source>
        <dbReference type="ARBA" id="ARBA00022989"/>
    </source>
</evidence>
<dbReference type="InterPro" id="IPR038330">
    <property type="entry name" value="TspO/MBR-related_sf"/>
</dbReference>
<dbReference type="Gene3D" id="1.20.1260.100">
    <property type="entry name" value="TspO/MBR protein"/>
    <property type="match status" value="1"/>
</dbReference>
<feature type="transmembrane region" description="Helical" evidence="6">
    <location>
        <begin position="77"/>
        <end position="95"/>
    </location>
</feature>
<evidence type="ECO:0000256" key="2">
    <source>
        <dbReference type="ARBA" id="ARBA00007524"/>
    </source>
</evidence>
<evidence type="ECO:0000256" key="1">
    <source>
        <dbReference type="ARBA" id="ARBA00004141"/>
    </source>
</evidence>
<comment type="caution">
    <text evidence="7">The sequence shown here is derived from an EMBL/GenBank/DDBJ whole genome shotgun (WGS) entry which is preliminary data.</text>
</comment>
<evidence type="ECO:0000256" key="3">
    <source>
        <dbReference type="ARBA" id="ARBA00022692"/>
    </source>
</evidence>
<dbReference type="PANTHER" id="PTHR10057">
    <property type="entry name" value="PERIPHERAL-TYPE BENZODIAZEPINE RECEPTOR"/>
    <property type="match status" value="1"/>
</dbReference>
<name>A0A258FVW0_9CAUL</name>
<feature type="transmembrane region" description="Helical" evidence="6">
    <location>
        <begin position="44"/>
        <end position="65"/>
    </location>
</feature>
<sequence>MSTEMWIAVAVFAGLNLAAASSGGMFKPGVWYAGLNKPSWTPPNWAFPVVWGLLFALNAWAGWMIWEVAGETRPRVFILYILSLILNAAWSWLFFGRRRMDLAMIDVAFLWVSLAAIVAVFWMIRPIAALPVLPYLLWVSIAALLNWRMIQLNPNARRA</sequence>
<evidence type="ECO:0000256" key="5">
    <source>
        <dbReference type="ARBA" id="ARBA00023136"/>
    </source>
</evidence>
<comment type="similarity">
    <text evidence="2">Belongs to the TspO/BZRP family.</text>
</comment>
<keyword evidence="3 6" id="KW-0812">Transmembrane</keyword>